<organism evidence="2 3">
    <name type="scientific">Patiria miniata</name>
    <name type="common">Bat star</name>
    <name type="synonym">Asterina miniata</name>
    <dbReference type="NCBI Taxonomy" id="46514"/>
    <lineage>
        <taxon>Eukaryota</taxon>
        <taxon>Metazoa</taxon>
        <taxon>Echinodermata</taxon>
        <taxon>Eleutherozoa</taxon>
        <taxon>Asterozoa</taxon>
        <taxon>Asteroidea</taxon>
        <taxon>Valvatacea</taxon>
        <taxon>Valvatida</taxon>
        <taxon>Asterinidae</taxon>
        <taxon>Patiria</taxon>
    </lineage>
</organism>
<feature type="region of interest" description="Disordered" evidence="1">
    <location>
        <begin position="1"/>
        <end position="35"/>
    </location>
</feature>
<proteinExistence type="predicted"/>
<dbReference type="OrthoDB" id="10348807at2759"/>
<dbReference type="Proteomes" id="UP000887568">
    <property type="component" value="Unplaced"/>
</dbReference>
<dbReference type="OMA" id="KCAREER"/>
<feature type="compositionally biased region" description="Basic and acidic residues" evidence="1">
    <location>
        <begin position="8"/>
        <end position="17"/>
    </location>
</feature>
<feature type="compositionally biased region" description="Polar residues" evidence="1">
    <location>
        <begin position="130"/>
        <end position="152"/>
    </location>
</feature>
<reference evidence="2" key="1">
    <citation type="submission" date="2022-11" db="UniProtKB">
        <authorList>
            <consortium name="EnsemblMetazoa"/>
        </authorList>
    </citation>
    <scope>IDENTIFICATION</scope>
</reference>
<evidence type="ECO:0000313" key="2">
    <source>
        <dbReference type="EnsemblMetazoa" id="XP_038045655.1"/>
    </source>
</evidence>
<dbReference type="AlphaFoldDB" id="A0A913Z4J5"/>
<keyword evidence="3" id="KW-1185">Reference proteome</keyword>
<evidence type="ECO:0000313" key="3">
    <source>
        <dbReference type="Proteomes" id="UP000887568"/>
    </source>
</evidence>
<dbReference type="RefSeq" id="XP_038045655.1">
    <property type="nucleotide sequence ID" value="XM_038189727.1"/>
</dbReference>
<sequence length="381" mass="43527">MSATAKSESLRTHRDARQYCQRRHQKTMGKCAREERQSDALLARQLRHIQKSRAYREKELDREQEKCLTDLVAIFDRQCQIATTRLARRLKDALGDKEIVEGLWSKKTDNDQHVGRAKRDGLKQAGTHHSLLNGNVRNSFGNTSRGLTLTDTPSHRQHHNGYKVPNNRITPVTSLSKDNRIIRPDSPVPWQQRTRAKGHQQLPNLNQNQLFRNQLSIRESVLLQVTNGGVARRPTSCQQRATRPKTAPEIGETCWSSNSRWDELASQVRCPQHCKDAPAHISTARSLRCLLHDTSESKTATPVLDAPEDVSFRRQYMACVMSRKLPVSGLRSGSFAQQDDVRKKMEARRKCMEELRMTNRQRAKSAPAGLVRMFRNDLSAN</sequence>
<accession>A0A913Z4J5</accession>
<evidence type="ECO:0000256" key="1">
    <source>
        <dbReference type="SAM" id="MobiDB-lite"/>
    </source>
</evidence>
<protein>
    <submittedName>
        <fullName evidence="2">Uncharacterized protein</fullName>
    </submittedName>
</protein>
<name>A0A913Z4J5_PATMI</name>
<dbReference type="GeneID" id="119720164"/>
<dbReference type="EnsemblMetazoa" id="XM_038189727.1">
    <property type="protein sequence ID" value="XP_038045655.1"/>
    <property type="gene ID" value="LOC119720164"/>
</dbReference>
<feature type="region of interest" description="Disordered" evidence="1">
    <location>
        <begin position="122"/>
        <end position="171"/>
    </location>
</feature>